<sequence>MTLEFERQIANVCSRVANRQGEHIRIKLREALWNNRASLQATLAQMASGELGARHFESAITREKNKLLELLSKDNSLSEKQISMLVTTLLFELAKEKLEDTASS</sequence>
<reference evidence="1" key="1">
    <citation type="submission" date="2021-03" db="EMBL/GenBank/DDBJ databases">
        <title>Complete Genome of Pseudoalteromonas xiamenensis STKMTI.2, a new potential marine bacterium producing anti-Vibrio compounds.</title>
        <authorList>
            <person name="Handayani D.P."/>
            <person name="Isnansetyo A."/>
            <person name="Istiqomah I."/>
            <person name="Jumina J."/>
        </authorList>
    </citation>
    <scope>NUCLEOTIDE SEQUENCE</scope>
    <source>
        <strain evidence="1">STKMTI.2</strain>
    </source>
</reference>
<dbReference type="AlphaFoldDB" id="A0A975DH80"/>
<protein>
    <submittedName>
        <fullName evidence="1">Uncharacterized protein</fullName>
    </submittedName>
</protein>
<keyword evidence="2" id="KW-1185">Reference proteome</keyword>
<evidence type="ECO:0000313" key="1">
    <source>
        <dbReference type="EMBL" id="QTH71549.1"/>
    </source>
</evidence>
<name>A0A975DH80_9GAMM</name>
<dbReference type="KEGG" id="pxi:J5O05_00765"/>
<dbReference type="RefSeq" id="WP_208843175.1">
    <property type="nucleotide sequence ID" value="NZ_CP072133.1"/>
</dbReference>
<proteinExistence type="predicted"/>
<dbReference type="Proteomes" id="UP000664904">
    <property type="component" value="Chromosome"/>
</dbReference>
<organism evidence="1 2">
    <name type="scientific">Pseudoalteromonas xiamenensis</name>
    <dbReference type="NCBI Taxonomy" id="882626"/>
    <lineage>
        <taxon>Bacteria</taxon>
        <taxon>Pseudomonadati</taxon>
        <taxon>Pseudomonadota</taxon>
        <taxon>Gammaproteobacteria</taxon>
        <taxon>Alteromonadales</taxon>
        <taxon>Pseudoalteromonadaceae</taxon>
        <taxon>Pseudoalteromonas</taxon>
    </lineage>
</organism>
<accession>A0A975DH80</accession>
<gene>
    <name evidence="1" type="ORF">J5O05_00765</name>
</gene>
<evidence type="ECO:0000313" key="2">
    <source>
        <dbReference type="Proteomes" id="UP000664904"/>
    </source>
</evidence>
<dbReference type="EMBL" id="CP072133">
    <property type="protein sequence ID" value="QTH71549.1"/>
    <property type="molecule type" value="Genomic_DNA"/>
</dbReference>